<keyword evidence="4" id="KW-0862">Zinc</keyword>
<feature type="domain" description="RabBD" evidence="8">
    <location>
        <begin position="41"/>
        <end position="158"/>
    </location>
</feature>
<keyword evidence="3 5" id="KW-0863">Zinc-finger</keyword>
<accession>A0A8C9UYZ8</accession>
<feature type="region of interest" description="Disordered" evidence="6">
    <location>
        <begin position="266"/>
        <end position="291"/>
    </location>
</feature>
<dbReference type="GO" id="GO:0008270">
    <property type="term" value="F:zinc ion binding"/>
    <property type="evidence" value="ECO:0007669"/>
    <property type="project" value="UniProtKB-KW"/>
</dbReference>
<dbReference type="GO" id="GO:0030658">
    <property type="term" value="C:transport vesicle membrane"/>
    <property type="evidence" value="ECO:0007669"/>
    <property type="project" value="UniProtKB-SubCell"/>
</dbReference>
<evidence type="ECO:0000256" key="2">
    <source>
        <dbReference type="ARBA" id="ARBA00022723"/>
    </source>
</evidence>
<keyword evidence="2" id="KW-0479">Metal-binding</keyword>
<evidence type="ECO:0000313" key="10">
    <source>
        <dbReference type="Proteomes" id="UP000694397"/>
    </source>
</evidence>
<evidence type="ECO:0000259" key="8">
    <source>
        <dbReference type="PROSITE" id="PS50916"/>
    </source>
</evidence>
<dbReference type="InterPro" id="IPR017455">
    <property type="entry name" value="Znf_FYVE-rel"/>
</dbReference>
<dbReference type="Pfam" id="PF02318">
    <property type="entry name" value="FYVE_2"/>
    <property type="match status" value="1"/>
</dbReference>
<dbReference type="GO" id="GO:0006886">
    <property type="term" value="P:intracellular protein transport"/>
    <property type="evidence" value="ECO:0007669"/>
    <property type="project" value="InterPro"/>
</dbReference>
<reference evidence="9" key="3">
    <citation type="submission" date="2025-09" db="UniProtKB">
        <authorList>
            <consortium name="Ensembl"/>
        </authorList>
    </citation>
    <scope>IDENTIFICATION</scope>
</reference>
<dbReference type="InterPro" id="IPR013083">
    <property type="entry name" value="Znf_RING/FYVE/PHD"/>
</dbReference>
<dbReference type="InterPro" id="IPR041857">
    <property type="entry name" value="Noc2_FYVE"/>
</dbReference>
<dbReference type="Gene3D" id="3.30.40.10">
    <property type="entry name" value="Zinc/RING finger domain, C3HC4 (zinc finger)"/>
    <property type="match status" value="1"/>
</dbReference>
<dbReference type="InterPro" id="IPR010911">
    <property type="entry name" value="Rab_BD"/>
</dbReference>
<feature type="domain" description="FYVE-type" evidence="7">
    <location>
        <begin position="89"/>
        <end position="146"/>
    </location>
</feature>
<protein>
    <submittedName>
        <fullName evidence="9">Double C2 domain beta</fullName>
    </submittedName>
</protein>
<comment type="subcellular location">
    <subcellularLocation>
        <location evidence="1">Cytoplasmic vesicle</location>
        <location evidence="1">Secretory vesicle membrane</location>
    </subcellularLocation>
</comment>
<organism evidence="9 10">
    <name type="scientific">Scleropages formosus</name>
    <name type="common">Asian bonytongue</name>
    <name type="synonym">Osteoglossum formosum</name>
    <dbReference type="NCBI Taxonomy" id="113540"/>
    <lineage>
        <taxon>Eukaryota</taxon>
        <taxon>Metazoa</taxon>
        <taxon>Chordata</taxon>
        <taxon>Craniata</taxon>
        <taxon>Vertebrata</taxon>
        <taxon>Euteleostomi</taxon>
        <taxon>Actinopterygii</taxon>
        <taxon>Neopterygii</taxon>
        <taxon>Teleostei</taxon>
        <taxon>Osteoglossocephala</taxon>
        <taxon>Osteoglossomorpha</taxon>
        <taxon>Osteoglossiformes</taxon>
        <taxon>Osteoglossidae</taxon>
        <taxon>Scleropages</taxon>
    </lineage>
</organism>
<evidence type="ECO:0000256" key="3">
    <source>
        <dbReference type="ARBA" id="ARBA00022771"/>
    </source>
</evidence>
<evidence type="ECO:0000256" key="1">
    <source>
        <dbReference type="ARBA" id="ARBA00004250"/>
    </source>
</evidence>
<keyword evidence="10" id="KW-1185">Reference proteome</keyword>
<evidence type="ECO:0000256" key="6">
    <source>
        <dbReference type="SAM" id="MobiDB-lite"/>
    </source>
</evidence>
<dbReference type="GO" id="GO:0006887">
    <property type="term" value="P:exocytosis"/>
    <property type="evidence" value="ECO:0007669"/>
    <property type="project" value="TreeGrafter"/>
</dbReference>
<name>A0A8C9UYZ8_SCLFO</name>
<evidence type="ECO:0000259" key="7">
    <source>
        <dbReference type="PROSITE" id="PS50178"/>
    </source>
</evidence>
<dbReference type="AlphaFoldDB" id="A0A8C9UYZ8"/>
<gene>
    <name evidence="9" type="primary">DOC2B</name>
</gene>
<dbReference type="InterPro" id="IPR043566">
    <property type="entry name" value="Rabphilin/DOC2/Noc2"/>
</dbReference>
<dbReference type="Proteomes" id="UP000694397">
    <property type="component" value="Chromosome 25"/>
</dbReference>
<reference evidence="9" key="2">
    <citation type="submission" date="2025-08" db="UniProtKB">
        <authorList>
            <consortium name="Ensembl"/>
        </authorList>
    </citation>
    <scope>IDENTIFICATION</scope>
</reference>
<evidence type="ECO:0000313" key="9">
    <source>
        <dbReference type="Ensembl" id="ENSSFOP00015004905.1"/>
    </source>
</evidence>
<dbReference type="CDD" id="cd15763">
    <property type="entry name" value="FYVE_RPH3L"/>
    <property type="match status" value="1"/>
</dbReference>
<evidence type="ECO:0000256" key="4">
    <source>
        <dbReference type="ARBA" id="ARBA00022833"/>
    </source>
</evidence>
<dbReference type="InterPro" id="IPR041282">
    <property type="entry name" value="FYVE_2"/>
</dbReference>
<dbReference type="PROSITE" id="PS50178">
    <property type="entry name" value="ZF_FYVE"/>
    <property type="match status" value="1"/>
</dbReference>
<evidence type="ECO:0000256" key="5">
    <source>
        <dbReference type="PROSITE-ProRule" id="PRU00091"/>
    </source>
</evidence>
<dbReference type="Ensembl" id="ENSSFOT00015004982.2">
    <property type="protein sequence ID" value="ENSSFOP00015004905.1"/>
    <property type="gene ID" value="ENSSFOG00015003225.2"/>
</dbReference>
<dbReference type="SUPFAM" id="SSF57903">
    <property type="entry name" value="FYVE/PHD zinc finger"/>
    <property type="match status" value="1"/>
</dbReference>
<dbReference type="PANTHER" id="PTHR45729:SF4">
    <property type="entry name" value="RAB EFFECTOR NOC2"/>
    <property type="match status" value="1"/>
</dbReference>
<dbReference type="GO" id="GO:0017158">
    <property type="term" value="P:regulation of calcium ion-dependent exocytosis"/>
    <property type="evidence" value="ECO:0007669"/>
    <property type="project" value="TreeGrafter"/>
</dbReference>
<dbReference type="PANTHER" id="PTHR45729">
    <property type="entry name" value="RABPHILIN, ISOFORM A"/>
    <property type="match status" value="1"/>
</dbReference>
<dbReference type="GO" id="GO:0098793">
    <property type="term" value="C:presynapse"/>
    <property type="evidence" value="ECO:0007669"/>
    <property type="project" value="GOC"/>
</dbReference>
<proteinExistence type="predicted"/>
<dbReference type="InterPro" id="IPR011011">
    <property type="entry name" value="Znf_FYVE_PHD"/>
</dbReference>
<dbReference type="GO" id="GO:0031267">
    <property type="term" value="F:small GTPase binding"/>
    <property type="evidence" value="ECO:0007669"/>
    <property type="project" value="InterPro"/>
</dbReference>
<dbReference type="GO" id="GO:0061669">
    <property type="term" value="P:spontaneous neurotransmitter secretion"/>
    <property type="evidence" value="ECO:0007669"/>
    <property type="project" value="TreeGrafter"/>
</dbReference>
<sequence length="406" mass="45131">MSDAMFGSGADHWVCPSDRQLALRAKLQTGWSVHTFRTERQRRSQTLDARELDIIVGVIQRAEQLDQAEQRRIGRLVERLENMRRSAVGNGLSQCLLCGEFLGLLGTSSVLCQDCSKKVCTKCGIETACSQKRTQWLCKICSEQREVWKRSGAWFYKAVPKYVWPMKEATQGLGPGLSAGERGGLPVGSSASAGRTYSWARSKVVSSDSDSDSEVSESSQESKAFVPMCLGIPDVKQRDDSRVSRGLAEASSSLSSKPLGIVLSESHSSLGSDRNGVPAATDDDDTDCSRPSLSVQHAVSVEEERGVSATSWVVRNQCPRPHSRDRRLSRWHMARFPGRLALTNESPRRTRLRRRLVAIVFPAHKSITSKWRSKIMRKVAKLGQKAVHLDDDDDMVQKTLRFRLLG</sequence>
<dbReference type="GeneTree" id="ENSGT00940000156758"/>
<reference evidence="9 10" key="1">
    <citation type="submission" date="2019-04" db="EMBL/GenBank/DDBJ databases">
        <authorList>
            <consortium name="Wellcome Sanger Institute Data Sharing"/>
        </authorList>
    </citation>
    <scope>NUCLEOTIDE SEQUENCE [LARGE SCALE GENOMIC DNA]</scope>
</reference>
<dbReference type="PROSITE" id="PS50916">
    <property type="entry name" value="RABBD"/>
    <property type="match status" value="1"/>
</dbReference>